<evidence type="ECO:0000313" key="2">
    <source>
        <dbReference type="EMBL" id="GAC81224.1"/>
    </source>
</evidence>
<gene>
    <name evidence="2" type="ORF">GM1_030_00530</name>
</gene>
<feature type="region of interest" description="Disordered" evidence="1">
    <location>
        <begin position="32"/>
        <end position="66"/>
    </location>
</feature>
<protein>
    <submittedName>
        <fullName evidence="2">Uncharacterized protein</fullName>
    </submittedName>
</protein>
<sequence>MADLPVTLTHPKTKEQWVCETPTALHTALSRGFVAPKDVPKQAPTPAPEPTASASAPKPDTKTTTK</sequence>
<organism evidence="2 3">
    <name type="scientific">Gordonia malaquae NBRC 108250</name>
    <dbReference type="NCBI Taxonomy" id="1223542"/>
    <lineage>
        <taxon>Bacteria</taxon>
        <taxon>Bacillati</taxon>
        <taxon>Actinomycetota</taxon>
        <taxon>Actinomycetes</taxon>
        <taxon>Mycobacteriales</taxon>
        <taxon>Gordoniaceae</taxon>
        <taxon>Gordonia</taxon>
    </lineage>
</organism>
<accession>M3VGV4</accession>
<evidence type="ECO:0000313" key="3">
    <source>
        <dbReference type="Proteomes" id="UP000035009"/>
    </source>
</evidence>
<comment type="caution">
    <text evidence="2">The sequence shown here is derived from an EMBL/GenBank/DDBJ whole genome shotgun (WGS) entry which is preliminary data.</text>
</comment>
<dbReference type="Proteomes" id="UP000035009">
    <property type="component" value="Unassembled WGS sequence"/>
</dbReference>
<dbReference type="RefSeq" id="WP_008380817.1">
    <property type="nucleotide sequence ID" value="NZ_BAOP01000030.1"/>
</dbReference>
<dbReference type="AlphaFoldDB" id="M3VGV4"/>
<keyword evidence="3" id="KW-1185">Reference proteome</keyword>
<name>M3VGV4_GORML</name>
<dbReference type="STRING" id="410332.SAMN04488550_4122"/>
<evidence type="ECO:0000256" key="1">
    <source>
        <dbReference type="SAM" id="MobiDB-lite"/>
    </source>
</evidence>
<reference evidence="2 3" key="1">
    <citation type="submission" date="2013-02" db="EMBL/GenBank/DDBJ databases">
        <title>Whole genome shotgun sequence of Gordonia malaquae NBRC 108250.</title>
        <authorList>
            <person name="Yoshida I."/>
            <person name="Hosoyama A."/>
            <person name="Tsuchikane K."/>
            <person name="Ando Y."/>
            <person name="Baba S."/>
            <person name="Ohji S."/>
            <person name="Hamada M."/>
            <person name="Tamura T."/>
            <person name="Yamazoe A."/>
            <person name="Yamazaki S."/>
            <person name="Fujita N."/>
        </authorList>
    </citation>
    <scope>NUCLEOTIDE SEQUENCE [LARGE SCALE GENOMIC DNA]</scope>
    <source>
        <strain evidence="2 3">NBRC 108250</strain>
    </source>
</reference>
<proteinExistence type="predicted"/>
<dbReference type="EMBL" id="BAOP01000030">
    <property type="protein sequence ID" value="GAC81224.1"/>
    <property type="molecule type" value="Genomic_DNA"/>
</dbReference>